<feature type="chain" id="PRO_5012032080" evidence="1">
    <location>
        <begin position="20"/>
        <end position="110"/>
    </location>
</feature>
<name>A0A1W6YF37_9BORD</name>
<dbReference type="InterPro" id="IPR038483">
    <property type="entry name" value="YcfL-like_sf"/>
</dbReference>
<keyword evidence="3" id="KW-1185">Reference proteome</keyword>
<dbReference type="OrthoDB" id="5957485at2"/>
<feature type="signal peptide" evidence="1">
    <location>
        <begin position="1"/>
        <end position="19"/>
    </location>
</feature>
<evidence type="ECO:0000313" key="2">
    <source>
        <dbReference type="EMBL" id="ARP79687.1"/>
    </source>
</evidence>
<accession>A0A1W6YF37</accession>
<dbReference type="KEGG" id="bgv:CAL12_01845"/>
<evidence type="ECO:0000313" key="3">
    <source>
        <dbReference type="Proteomes" id="UP000194151"/>
    </source>
</evidence>
<dbReference type="RefSeq" id="WP_086062921.1">
    <property type="nucleotide sequence ID" value="NZ_CP021108.1"/>
</dbReference>
<evidence type="ECO:0000256" key="1">
    <source>
        <dbReference type="SAM" id="SignalP"/>
    </source>
</evidence>
<sequence length="110" mass="11579">MKRLLAAAILAAAALNAGAQSMTQGVTIDSLQAVKDTASGSTVIRGTVHNATGKELNRVSVTFQLQDAQGNVIGTTSAQTFNLPDKQTWNLTATTPLPFARFTAYEIKAE</sequence>
<gene>
    <name evidence="2" type="ORF">CAL12_01845</name>
</gene>
<dbReference type="STRING" id="1416806.CAL12_01845"/>
<organism evidence="2 3">
    <name type="scientific">Bordetella genomosp. 8</name>
    <dbReference type="NCBI Taxonomy" id="1416806"/>
    <lineage>
        <taxon>Bacteria</taxon>
        <taxon>Pseudomonadati</taxon>
        <taxon>Pseudomonadota</taxon>
        <taxon>Betaproteobacteria</taxon>
        <taxon>Burkholderiales</taxon>
        <taxon>Alcaligenaceae</taxon>
        <taxon>Bordetella</taxon>
    </lineage>
</organism>
<dbReference type="Proteomes" id="UP000194151">
    <property type="component" value="Chromosome"/>
</dbReference>
<dbReference type="InterPro" id="IPR047676">
    <property type="entry name" value="FxLYD_dom"/>
</dbReference>
<dbReference type="NCBIfam" id="NF038353">
    <property type="entry name" value="FxLYD_dom"/>
    <property type="match status" value="1"/>
</dbReference>
<proteinExistence type="predicted"/>
<dbReference type="AlphaFoldDB" id="A0A1W6YF37"/>
<protein>
    <submittedName>
        <fullName evidence="2">Uncharacterized protein</fullName>
    </submittedName>
</protein>
<reference evidence="2 3" key="1">
    <citation type="submission" date="2017-05" db="EMBL/GenBank/DDBJ databases">
        <title>Complete and WGS of Bordetella genogroups.</title>
        <authorList>
            <person name="Spilker T."/>
            <person name="LiPuma J."/>
        </authorList>
    </citation>
    <scope>NUCLEOTIDE SEQUENCE [LARGE SCALE GENOMIC DNA]</scope>
    <source>
        <strain evidence="2 3">AU19157</strain>
    </source>
</reference>
<keyword evidence="1" id="KW-0732">Signal</keyword>
<dbReference type="EMBL" id="CP021108">
    <property type="protein sequence ID" value="ARP79687.1"/>
    <property type="molecule type" value="Genomic_DNA"/>
</dbReference>
<dbReference type="Gene3D" id="2.60.40.3230">
    <property type="match status" value="1"/>
</dbReference>